<dbReference type="InterPro" id="IPR002734">
    <property type="entry name" value="RibDG_C"/>
</dbReference>
<evidence type="ECO:0000313" key="7">
    <source>
        <dbReference type="Proteomes" id="UP000594681"/>
    </source>
</evidence>
<dbReference type="SUPFAM" id="SSF53597">
    <property type="entry name" value="Dihydrofolate reductase-like"/>
    <property type="match status" value="1"/>
</dbReference>
<evidence type="ECO:0000256" key="2">
    <source>
        <dbReference type="ARBA" id="ARBA00022857"/>
    </source>
</evidence>
<dbReference type="InterPro" id="IPR050765">
    <property type="entry name" value="Riboflavin_Biosynth_HTPR"/>
</dbReference>
<accession>A0A7T0PB97</accession>
<dbReference type="NCBIfam" id="NF010663">
    <property type="entry name" value="PRK14059.1-1"/>
    <property type="match status" value="1"/>
</dbReference>
<comment type="pathway">
    <text evidence="1">Cofactor biosynthesis; riboflavin biosynthesis.</text>
</comment>
<dbReference type="RefSeq" id="WP_165006484.1">
    <property type="nucleotide sequence ID" value="NZ_CP064954.1"/>
</dbReference>
<keyword evidence="7" id="KW-1185">Reference proteome</keyword>
<protein>
    <submittedName>
        <fullName evidence="6">Pyrimidine reductase family protein</fullName>
    </submittedName>
</protein>
<organism evidence="6 7">
    <name type="scientific">Corynebacterium lizhenjunii</name>
    <dbReference type="NCBI Taxonomy" id="2709394"/>
    <lineage>
        <taxon>Bacteria</taxon>
        <taxon>Bacillati</taxon>
        <taxon>Actinomycetota</taxon>
        <taxon>Actinomycetes</taxon>
        <taxon>Mycobacteriales</taxon>
        <taxon>Corynebacteriaceae</taxon>
        <taxon>Corynebacterium</taxon>
    </lineage>
</organism>
<keyword evidence="2" id="KW-0521">NADP</keyword>
<dbReference type="Proteomes" id="UP000594681">
    <property type="component" value="Chromosome"/>
</dbReference>
<evidence type="ECO:0000256" key="1">
    <source>
        <dbReference type="ARBA" id="ARBA00005104"/>
    </source>
</evidence>
<dbReference type="KEGG" id="cliz:G7Y31_06925"/>
<feature type="domain" description="Bacterial bifunctional deaminase-reductase C-terminal" evidence="5">
    <location>
        <begin position="33"/>
        <end position="235"/>
    </location>
</feature>
<dbReference type="PANTHER" id="PTHR38011">
    <property type="entry name" value="DIHYDROFOLATE REDUCTASE FAMILY PROTEIN (AFU_ORTHOLOGUE AFUA_8G06820)"/>
    <property type="match status" value="1"/>
</dbReference>
<gene>
    <name evidence="6" type="ORF">G7Y31_06925</name>
</gene>
<dbReference type="Pfam" id="PF01872">
    <property type="entry name" value="RibD_C"/>
    <property type="match status" value="1"/>
</dbReference>
<dbReference type="PANTHER" id="PTHR38011:SF7">
    <property type="entry name" value="2,5-DIAMINO-6-RIBOSYLAMINO-4(3H)-PYRIMIDINONE 5'-PHOSPHATE REDUCTASE"/>
    <property type="match status" value="1"/>
</dbReference>
<proteinExistence type="predicted"/>
<dbReference type="AlphaFoldDB" id="A0A7T0PB97"/>
<sequence length="245" mass="25905">MTSAQAFPATRDVSELLGPEYPPDRRATAQLTVRAIMAMTLNGSAALDGTSGKLGNATDSALLLGVRGWADIVLVGASTVVAEDYGGTPATPQRPQPAPIAVLSKSLKLSPQARLFSNTHAQPFIACPHETLMNEDLAHRRQRLREAGARFIDCGDGSPTAILQALAAQGFEKISCEGGPNVLGPMVAAGLIDQFYLTLDPHLGAAAETPLTSHATPTWSRFELEHVAPVADGTVFLRYRRALSP</sequence>
<dbReference type="GO" id="GO:0008703">
    <property type="term" value="F:5-amino-6-(5-phosphoribosylamino)uracil reductase activity"/>
    <property type="evidence" value="ECO:0007669"/>
    <property type="project" value="InterPro"/>
</dbReference>
<feature type="region of interest" description="Disordered" evidence="4">
    <location>
        <begin position="1"/>
        <end position="22"/>
    </location>
</feature>
<evidence type="ECO:0000313" key="6">
    <source>
        <dbReference type="EMBL" id="QPK78317.1"/>
    </source>
</evidence>
<dbReference type="EMBL" id="CP064954">
    <property type="protein sequence ID" value="QPK78317.1"/>
    <property type="molecule type" value="Genomic_DNA"/>
</dbReference>
<dbReference type="InterPro" id="IPR024072">
    <property type="entry name" value="DHFR-like_dom_sf"/>
</dbReference>
<evidence type="ECO:0000256" key="4">
    <source>
        <dbReference type="SAM" id="MobiDB-lite"/>
    </source>
</evidence>
<reference evidence="6 7" key="1">
    <citation type="submission" date="2020-11" db="EMBL/GenBank/DDBJ databases">
        <title>Corynebacterium sp. ZJ-599.</title>
        <authorList>
            <person name="Zhou J."/>
        </authorList>
    </citation>
    <scope>NUCLEOTIDE SEQUENCE [LARGE SCALE GENOMIC DNA]</scope>
    <source>
        <strain evidence="6 7">ZJ-599</strain>
    </source>
</reference>
<evidence type="ECO:0000256" key="3">
    <source>
        <dbReference type="ARBA" id="ARBA00023002"/>
    </source>
</evidence>
<dbReference type="GO" id="GO:0009231">
    <property type="term" value="P:riboflavin biosynthetic process"/>
    <property type="evidence" value="ECO:0007669"/>
    <property type="project" value="InterPro"/>
</dbReference>
<evidence type="ECO:0000259" key="5">
    <source>
        <dbReference type="Pfam" id="PF01872"/>
    </source>
</evidence>
<keyword evidence="3" id="KW-0560">Oxidoreductase</keyword>
<dbReference type="Gene3D" id="3.40.430.10">
    <property type="entry name" value="Dihydrofolate Reductase, subunit A"/>
    <property type="match status" value="1"/>
</dbReference>
<name>A0A7T0PB97_9CORY</name>